<sequence length="151" mass="17201">MTKTLKAWSVKLRWSDIADTVYSATSGNARYQYLLDIRDVRDDVTFSDISVTRKPESDIHFPDPDPVVDKLTEEQKDVLLHAYGYSGRPGDIEKLGWRDHFYTSRTDDRLVALERHGLMKAHSAWNQDDATFRLTDTGRTVARSIAGGLVQ</sequence>
<dbReference type="Proteomes" id="UP000188937">
    <property type="component" value="Chromosome"/>
</dbReference>
<evidence type="ECO:0000313" key="2">
    <source>
        <dbReference type="Proteomes" id="UP000188937"/>
    </source>
</evidence>
<dbReference type="STRING" id="435.A0U92_03450"/>
<name>A0A1U9KDX1_ACEAC</name>
<gene>
    <name evidence="1" type="ORF">A0U92_03450</name>
</gene>
<dbReference type="KEGG" id="aace:A0U92_03450"/>
<proteinExistence type="predicted"/>
<dbReference type="AlphaFoldDB" id="A0A1U9KDX1"/>
<dbReference type="RefSeq" id="WP_077812012.1">
    <property type="nucleotide sequence ID" value="NZ_CP014692.1"/>
</dbReference>
<dbReference type="OrthoDB" id="7227076at2"/>
<dbReference type="EMBL" id="CP014692">
    <property type="protein sequence ID" value="AQS83976.1"/>
    <property type="molecule type" value="Genomic_DNA"/>
</dbReference>
<protein>
    <submittedName>
        <fullName evidence="1">Uncharacterized protein</fullName>
    </submittedName>
</protein>
<organism evidence="1 2">
    <name type="scientific">Acetobacter aceti</name>
    <dbReference type="NCBI Taxonomy" id="435"/>
    <lineage>
        <taxon>Bacteria</taxon>
        <taxon>Pseudomonadati</taxon>
        <taxon>Pseudomonadota</taxon>
        <taxon>Alphaproteobacteria</taxon>
        <taxon>Acetobacterales</taxon>
        <taxon>Acetobacteraceae</taxon>
        <taxon>Acetobacter</taxon>
        <taxon>Acetobacter subgen. Acetobacter</taxon>
    </lineage>
</organism>
<keyword evidence="2" id="KW-1185">Reference proteome</keyword>
<accession>A0A1U9KDX1</accession>
<reference evidence="1 2" key="1">
    <citation type="submission" date="2016-03" db="EMBL/GenBank/DDBJ databases">
        <title>Acetic acid bacteria sequencing.</title>
        <authorList>
            <person name="Brandt J."/>
            <person name="Jakob F."/>
            <person name="Vogel R.F."/>
        </authorList>
    </citation>
    <scope>NUCLEOTIDE SEQUENCE [LARGE SCALE GENOMIC DNA]</scope>
    <source>
        <strain evidence="1 2">TMW2.1153</strain>
    </source>
</reference>
<evidence type="ECO:0000313" key="1">
    <source>
        <dbReference type="EMBL" id="AQS83976.1"/>
    </source>
</evidence>